<dbReference type="EMBL" id="HBIN01006935">
    <property type="protein sequence ID" value="CAE0434789.1"/>
    <property type="molecule type" value="Transcribed_RNA"/>
</dbReference>
<dbReference type="PANTHER" id="PTHR45657:SF1">
    <property type="entry name" value="CRAL-TRIO DOMAIN-CONTAINING PROTEIN YKL091C-RELATED"/>
    <property type="match status" value="1"/>
</dbReference>
<evidence type="ECO:0000313" key="2">
    <source>
        <dbReference type="EMBL" id="CAE0434789.1"/>
    </source>
</evidence>
<dbReference type="AlphaFoldDB" id="A0A6S8B2I7"/>
<dbReference type="Gene3D" id="3.40.525.10">
    <property type="entry name" value="CRAL-TRIO lipid binding domain"/>
    <property type="match status" value="1"/>
</dbReference>
<dbReference type="Pfam" id="PF00650">
    <property type="entry name" value="CRAL_TRIO"/>
    <property type="match status" value="1"/>
</dbReference>
<evidence type="ECO:0000259" key="1">
    <source>
        <dbReference type="PROSITE" id="PS50191"/>
    </source>
</evidence>
<dbReference type="SUPFAM" id="SSF52087">
    <property type="entry name" value="CRAL/TRIO domain"/>
    <property type="match status" value="1"/>
</dbReference>
<sequence length="281" mass="32457">MGDLGVKIETVEAEIFNDGVGVAFDPIQPKESEKQLELQKLISDAMYPELIDKYGGQNFLYQRFLLARQMNVKKAEKMVRKCIDIRKEWNLDGEISKSAEEEERLALIRDKVKPVWVFRIWGFTKHGNVVTYGNIEKLDLKELLKRPEVDIKRYYLEFLDKIFVMQNYSNSAPRRNSNDEKWKANVEIINLQGISMAHLHISGLRLLNRILKLAQDVAPEILGKSYIINAPWFFSGAWAIIKRVLAQEIIDKVTVSSGNCKEEIVEHLGSEELYEDLIKSV</sequence>
<dbReference type="InterPro" id="IPR051026">
    <property type="entry name" value="PI/PC_transfer"/>
</dbReference>
<dbReference type="InterPro" id="IPR036273">
    <property type="entry name" value="CRAL/TRIO_N_dom_sf"/>
</dbReference>
<dbReference type="EMBL" id="HBIN01006937">
    <property type="protein sequence ID" value="CAE0434791.1"/>
    <property type="molecule type" value="Transcribed_RNA"/>
</dbReference>
<feature type="domain" description="CRAL-TRIO" evidence="1">
    <location>
        <begin position="104"/>
        <end position="281"/>
    </location>
</feature>
<dbReference type="SUPFAM" id="SSF46938">
    <property type="entry name" value="CRAL/TRIO N-terminal domain"/>
    <property type="match status" value="1"/>
</dbReference>
<accession>A0A6S8B2I7</accession>
<evidence type="ECO:0000313" key="3">
    <source>
        <dbReference type="EMBL" id="CAE0434791.1"/>
    </source>
</evidence>
<dbReference type="SMART" id="SM00516">
    <property type="entry name" value="SEC14"/>
    <property type="match status" value="1"/>
</dbReference>
<dbReference type="PROSITE" id="PS50191">
    <property type="entry name" value="CRAL_TRIO"/>
    <property type="match status" value="1"/>
</dbReference>
<dbReference type="InterPro" id="IPR036865">
    <property type="entry name" value="CRAL-TRIO_dom_sf"/>
</dbReference>
<organism evidence="2">
    <name type="scientific">Aplanochytrium stocchinoi</name>
    <dbReference type="NCBI Taxonomy" id="215587"/>
    <lineage>
        <taxon>Eukaryota</taxon>
        <taxon>Sar</taxon>
        <taxon>Stramenopiles</taxon>
        <taxon>Bigyra</taxon>
        <taxon>Labyrinthulomycetes</taxon>
        <taxon>Thraustochytrida</taxon>
        <taxon>Thraustochytriidae</taxon>
        <taxon>Aplanochytrium</taxon>
    </lineage>
</organism>
<reference evidence="2" key="1">
    <citation type="submission" date="2021-01" db="EMBL/GenBank/DDBJ databases">
        <authorList>
            <person name="Corre E."/>
            <person name="Pelletier E."/>
            <person name="Niang G."/>
            <person name="Scheremetjew M."/>
            <person name="Finn R."/>
            <person name="Kale V."/>
            <person name="Holt S."/>
            <person name="Cochrane G."/>
            <person name="Meng A."/>
            <person name="Brown T."/>
            <person name="Cohen L."/>
        </authorList>
    </citation>
    <scope>NUCLEOTIDE SEQUENCE</scope>
    <source>
        <strain evidence="2">GSBS06</strain>
    </source>
</reference>
<dbReference type="PANTHER" id="PTHR45657">
    <property type="entry name" value="CRAL-TRIO DOMAIN-CONTAINING PROTEIN YKL091C-RELATED"/>
    <property type="match status" value="1"/>
</dbReference>
<proteinExistence type="predicted"/>
<protein>
    <recommendedName>
        <fullName evidence="1">CRAL-TRIO domain-containing protein</fullName>
    </recommendedName>
</protein>
<gene>
    <name evidence="2" type="ORF">ASTO00021_LOCUS5085</name>
    <name evidence="3" type="ORF">ASTO00021_LOCUS5087</name>
</gene>
<name>A0A6S8B2I7_9STRA</name>
<dbReference type="CDD" id="cd00170">
    <property type="entry name" value="SEC14"/>
    <property type="match status" value="1"/>
</dbReference>
<dbReference type="InterPro" id="IPR001251">
    <property type="entry name" value="CRAL-TRIO_dom"/>
</dbReference>